<dbReference type="InterPro" id="IPR036638">
    <property type="entry name" value="HLH_DNA-bd_sf"/>
</dbReference>
<dbReference type="SMART" id="SM00353">
    <property type="entry name" value="HLH"/>
    <property type="match status" value="1"/>
</dbReference>
<keyword evidence="4" id="KW-1185">Reference proteome</keyword>
<name>A0A9P6FXF4_9FUNG</name>
<dbReference type="Gene3D" id="4.10.280.10">
    <property type="entry name" value="Helix-loop-helix DNA-binding domain"/>
    <property type="match status" value="1"/>
</dbReference>
<dbReference type="Proteomes" id="UP000780801">
    <property type="component" value="Unassembled WGS sequence"/>
</dbReference>
<feature type="region of interest" description="Disordered" evidence="1">
    <location>
        <begin position="142"/>
        <end position="165"/>
    </location>
</feature>
<evidence type="ECO:0000313" key="3">
    <source>
        <dbReference type="EMBL" id="KAF9582501.1"/>
    </source>
</evidence>
<proteinExistence type="predicted"/>
<comment type="caution">
    <text evidence="3">The sequence shown here is derived from an EMBL/GenBank/DDBJ whole genome shotgun (WGS) entry which is preliminary data.</text>
</comment>
<feature type="region of interest" description="Disordered" evidence="1">
    <location>
        <begin position="220"/>
        <end position="251"/>
    </location>
</feature>
<dbReference type="PROSITE" id="PS50888">
    <property type="entry name" value="BHLH"/>
    <property type="match status" value="1"/>
</dbReference>
<dbReference type="EMBL" id="JAABOA010001027">
    <property type="protein sequence ID" value="KAF9582501.1"/>
    <property type="molecule type" value="Genomic_DNA"/>
</dbReference>
<dbReference type="InterPro" id="IPR052099">
    <property type="entry name" value="Regulatory_TF_Diverse"/>
</dbReference>
<feature type="region of interest" description="Disordered" evidence="1">
    <location>
        <begin position="84"/>
        <end position="111"/>
    </location>
</feature>
<feature type="compositionally biased region" description="Polar residues" evidence="1">
    <location>
        <begin position="220"/>
        <end position="234"/>
    </location>
</feature>
<dbReference type="GO" id="GO:0046983">
    <property type="term" value="F:protein dimerization activity"/>
    <property type="evidence" value="ECO:0007669"/>
    <property type="project" value="InterPro"/>
</dbReference>
<dbReference type="AlphaFoldDB" id="A0A9P6FXF4"/>
<dbReference type="SUPFAM" id="SSF47459">
    <property type="entry name" value="HLH, helix-loop-helix DNA-binding domain"/>
    <property type="match status" value="1"/>
</dbReference>
<dbReference type="PANTHER" id="PTHR47336:SF2">
    <property type="entry name" value="TRANSCRIPTION FACTOR HMS1-RELATED"/>
    <property type="match status" value="1"/>
</dbReference>
<dbReference type="InterPro" id="IPR011598">
    <property type="entry name" value="bHLH_dom"/>
</dbReference>
<feature type="compositionally biased region" description="Low complexity" evidence="1">
    <location>
        <begin position="42"/>
        <end position="56"/>
    </location>
</feature>
<feature type="compositionally biased region" description="Acidic residues" evidence="1">
    <location>
        <begin position="149"/>
        <end position="162"/>
    </location>
</feature>
<dbReference type="PANTHER" id="PTHR47336">
    <property type="entry name" value="TRANSCRIPTION FACTOR HMS1-RELATED"/>
    <property type="match status" value="1"/>
</dbReference>
<accession>A0A9P6FXF4</accession>
<evidence type="ECO:0000259" key="2">
    <source>
        <dbReference type="PROSITE" id="PS50888"/>
    </source>
</evidence>
<protein>
    <recommendedName>
        <fullName evidence="2">BHLH domain-containing protein</fullName>
    </recommendedName>
</protein>
<gene>
    <name evidence="3" type="ORF">BGW38_000126</name>
</gene>
<evidence type="ECO:0000313" key="4">
    <source>
        <dbReference type="Proteomes" id="UP000780801"/>
    </source>
</evidence>
<organism evidence="3 4">
    <name type="scientific">Lunasporangiospora selenospora</name>
    <dbReference type="NCBI Taxonomy" id="979761"/>
    <lineage>
        <taxon>Eukaryota</taxon>
        <taxon>Fungi</taxon>
        <taxon>Fungi incertae sedis</taxon>
        <taxon>Mucoromycota</taxon>
        <taxon>Mortierellomycotina</taxon>
        <taxon>Mortierellomycetes</taxon>
        <taxon>Mortierellales</taxon>
        <taxon>Mortierellaceae</taxon>
        <taxon>Lunasporangiospora</taxon>
    </lineage>
</organism>
<evidence type="ECO:0000256" key="1">
    <source>
        <dbReference type="SAM" id="MobiDB-lite"/>
    </source>
</evidence>
<reference evidence="3" key="1">
    <citation type="journal article" date="2020" name="Fungal Divers.">
        <title>Resolving the Mortierellaceae phylogeny through synthesis of multi-gene phylogenetics and phylogenomics.</title>
        <authorList>
            <person name="Vandepol N."/>
            <person name="Liber J."/>
            <person name="Desiro A."/>
            <person name="Na H."/>
            <person name="Kennedy M."/>
            <person name="Barry K."/>
            <person name="Grigoriev I.V."/>
            <person name="Miller A.N."/>
            <person name="O'Donnell K."/>
            <person name="Stajich J.E."/>
            <person name="Bonito G."/>
        </authorList>
    </citation>
    <scope>NUCLEOTIDE SEQUENCE</scope>
    <source>
        <strain evidence="3">KOD1015</strain>
    </source>
</reference>
<feature type="non-terminal residue" evidence="3">
    <location>
        <position position="826"/>
    </location>
</feature>
<dbReference type="OrthoDB" id="2133190at2759"/>
<feature type="region of interest" description="Disordered" evidence="1">
    <location>
        <begin position="42"/>
        <end position="71"/>
    </location>
</feature>
<sequence length="826" mass="89759">MVLPPTVPIGSTGFDPASFAAAAAAAVAGGTAPIMPTLDSVSTTGAPVTTPAPTTSLGQPHPHSHVQSQPQLLQQKIPITRLKPPQALVTPPPAPANSQLNQPTKQQKKVAHNAIERRYRNNINDRINDLKNVVPALCNIKAKDGSKDDNDDEDEDSPDEADGVARATKLNKATILRKATEYIIVLQKREQAVKTENTILRQLITSLPGGIELLEQHQAELTSQTRETSPSNLSGAEDSNDAEPATPPVTSGGGASRVLMAVFMCATFFSSPEGYSGSRTGAGYMDDGQGAGRAMSSSHMPSTVLRGPVGAAKASAGLERDGFLSGAIAWDTWAALRTLLFMVCLVALVWPSYSRRGPFVQSKFPAFPRSSTRRQVYETLSGLVPKVIPSSYFRLFFALTFELWRCLLIRLGIYPDLTDLTRPDIWARTVEVQLSGGAAPGEVSRFMLLYTTVRTLDEYTNARRAPPARVSATAAVAFYIALRKAAKPLATLVAQQFMDSARYTAKVFGATSNLQGHQQSEDQWLESMLKVEVGSAVWMKSIIEIESCMYGRGAIEYPQTDAVLRETMAPTIVVAQAQSTGLLQDAYIACISRLNSLTSTGAGNAGRFDHAVRTTLPGTRQHWYALVGKIAELWLLGEDEAQAQKGDQMMGQIMAMHPRHHQYQSTATREHRIGSEAADEELEAEFQYYDQVIVYSLLEYAYLRRGLAAAAVRCSEKAWVLLSERRRLYQSKPSPLSAALTTAGAMEQDMDMALLGVAHFAVNFVGFVEIKARIGLWRGVEVLGGMIHSGKENAVEDTNVDADVEKAIVSQAEILDHIRTTLMPLS</sequence>
<feature type="domain" description="BHLH" evidence="2">
    <location>
        <begin position="107"/>
        <end position="186"/>
    </location>
</feature>
<dbReference type="Pfam" id="PF00010">
    <property type="entry name" value="HLH"/>
    <property type="match status" value="1"/>
</dbReference>